<protein>
    <submittedName>
        <fullName evidence="3">Alpha/beta hydrolase family</fullName>
    </submittedName>
</protein>
<gene>
    <name evidence="3" type="ORF">FCM35_KLT13999</name>
</gene>
<proteinExistence type="predicted"/>
<dbReference type="GO" id="GO:0016787">
    <property type="term" value="F:hydrolase activity"/>
    <property type="evidence" value="ECO:0007669"/>
    <property type="project" value="UniProtKB-KW"/>
</dbReference>
<dbReference type="Proteomes" id="UP000623129">
    <property type="component" value="Unassembled WGS sequence"/>
</dbReference>
<dbReference type="SUPFAM" id="SSF53474">
    <property type="entry name" value="alpha/beta-Hydrolases"/>
    <property type="match status" value="1"/>
</dbReference>
<feature type="chain" id="PRO_5032715743" evidence="1">
    <location>
        <begin position="21"/>
        <end position="346"/>
    </location>
</feature>
<dbReference type="Gene3D" id="3.40.50.1820">
    <property type="entry name" value="alpha/beta hydrolase"/>
    <property type="match status" value="1"/>
</dbReference>
<name>A0A833QE47_9POAL</name>
<feature type="signal peptide" evidence="1">
    <location>
        <begin position="1"/>
        <end position="20"/>
    </location>
</feature>
<evidence type="ECO:0000313" key="4">
    <source>
        <dbReference type="Proteomes" id="UP000623129"/>
    </source>
</evidence>
<dbReference type="Pfam" id="PF12697">
    <property type="entry name" value="Abhydrolase_6"/>
    <property type="match status" value="1"/>
</dbReference>
<keyword evidence="3" id="KW-0378">Hydrolase</keyword>
<organism evidence="3 4">
    <name type="scientific">Carex littledalei</name>
    <dbReference type="NCBI Taxonomy" id="544730"/>
    <lineage>
        <taxon>Eukaryota</taxon>
        <taxon>Viridiplantae</taxon>
        <taxon>Streptophyta</taxon>
        <taxon>Embryophyta</taxon>
        <taxon>Tracheophyta</taxon>
        <taxon>Spermatophyta</taxon>
        <taxon>Magnoliopsida</taxon>
        <taxon>Liliopsida</taxon>
        <taxon>Poales</taxon>
        <taxon>Cyperaceae</taxon>
        <taxon>Cyperoideae</taxon>
        <taxon>Cariceae</taxon>
        <taxon>Carex</taxon>
        <taxon>Carex subgen. Euthyceras</taxon>
    </lineage>
</organism>
<dbReference type="AlphaFoldDB" id="A0A833QE47"/>
<evidence type="ECO:0000259" key="2">
    <source>
        <dbReference type="Pfam" id="PF12697"/>
    </source>
</evidence>
<dbReference type="OrthoDB" id="294702at2759"/>
<dbReference type="PANTHER" id="PTHR45763">
    <property type="entry name" value="HYDROLASE, ALPHA/BETA FOLD FAMILY PROTEIN, EXPRESSED-RELATED"/>
    <property type="match status" value="1"/>
</dbReference>
<dbReference type="PANTHER" id="PTHR45763:SF63">
    <property type="entry name" value="ALPHA_BETA FOLD FAMILY PROTEIN, PUTATIVE, EXPRESSED-RELATED"/>
    <property type="match status" value="1"/>
</dbReference>
<evidence type="ECO:0000256" key="1">
    <source>
        <dbReference type="SAM" id="SignalP"/>
    </source>
</evidence>
<dbReference type="InterPro" id="IPR000073">
    <property type="entry name" value="AB_hydrolase_1"/>
</dbReference>
<dbReference type="FunFam" id="3.40.50.1820:FF:000270">
    <property type="entry name" value="Alpha/beta-Hydrolases superfamily protein"/>
    <property type="match status" value="1"/>
</dbReference>
<keyword evidence="4" id="KW-1185">Reference proteome</keyword>
<dbReference type="InterPro" id="IPR029058">
    <property type="entry name" value="AB_hydrolase_fold"/>
</dbReference>
<feature type="domain" description="AB hydrolase-1" evidence="2">
    <location>
        <begin position="89"/>
        <end position="325"/>
    </location>
</feature>
<evidence type="ECO:0000313" key="3">
    <source>
        <dbReference type="EMBL" id="KAF3321783.1"/>
    </source>
</evidence>
<keyword evidence="1" id="KW-0732">Signal</keyword>
<sequence>MISRVAVVVLIALLGWLYKAIQPPPPKICGSPNGPPVTSPRIQLRDGRFVAYKEWGVPKENARYKLILCHAFDSTKDIPLPVSQELVEELGIYMLSYDRAGYGESDPNPKRSVKSEALDIEELADNLHLGPKFYVMGVSMGGYSAWGCLKYIPHRLAGVTLVVPVINYWWPSFPRELSKEAMKKVVPAEQHTLLVAHYAPSLLYAWMTQKLFASAAAASRDAGIFCKSDLEVLQKLLSSHSFTENKSRQQGIYESIHRDLLVMFGNWEFDPMNITDPFPQNEGSVHLWQGYHDRLVRVELQRFLSEKLPWIRYHEVSDGGHMFIFADGFGDRIVKSLLLGDETSDV</sequence>
<accession>A0A833QE47</accession>
<reference evidence="3" key="1">
    <citation type="submission" date="2020-01" db="EMBL/GenBank/DDBJ databases">
        <title>Genome sequence of Kobresia littledalei, the first chromosome-level genome in the family Cyperaceae.</title>
        <authorList>
            <person name="Qu G."/>
        </authorList>
    </citation>
    <scope>NUCLEOTIDE SEQUENCE</scope>
    <source>
        <strain evidence="3">C.B.Clarke</strain>
        <tissue evidence="3">Leaf</tissue>
    </source>
</reference>
<dbReference type="EMBL" id="SWLB01000026">
    <property type="protein sequence ID" value="KAF3321783.1"/>
    <property type="molecule type" value="Genomic_DNA"/>
</dbReference>
<comment type="caution">
    <text evidence="3">The sequence shown here is derived from an EMBL/GenBank/DDBJ whole genome shotgun (WGS) entry which is preliminary data.</text>
</comment>